<reference evidence="2" key="1">
    <citation type="submission" date="2023-09" db="EMBL/GenBank/DDBJ databases">
        <title>Acinetobacter soli.</title>
        <authorList>
            <person name="Kim B."/>
            <person name="Kim D."/>
            <person name="Park D."/>
        </authorList>
    </citation>
    <scope>NUCLEOTIDE SEQUENCE</scope>
    <source>
        <strain evidence="2">2023.05</strain>
    </source>
</reference>
<dbReference type="RefSeq" id="WP_310864691.1">
    <property type="nucleotide sequence ID" value="NZ_CP134206.1"/>
</dbReference>
<keyword evidence="1" id="KW-0812">Transmembrane</keyword>
<feature type="transmembrane region" description="Helical" evidence="1">
    <location>
        <begin position="45"/>
        <end position="65"/>
    </location>
</feature>
<feature type="transmembrane region" description="Helical" evidence="1">
    <location>
        <begin position="7"/>
        <end position="33"/>
    </location>
</feature>
<protein>
    <recommendedName>
        <fullName evidence="4">DUF4760 domain-containing protein</fullName>
    </recommendedName>
</protein>
<gene>
    <name evidence="2" type="ORF">RHP80_09735</name>
</gene>
<proteinExistence type="predicted"/>
<dbReference type="EMBL" id="CP134206">
    <property type="protein sequence ID" value="WND04510.1"/>
    <property type="molecule type" value="Genomic_DNA"/>
</dbReference>
<evidence type="ECO:0000256" key="1">
    <source>
        <dbReference type="SAM" id="Phobius"/>
    </source>
</evidence>
<keyword evidence="1" id="KW-0472">Membrane</keyword>
<evidence type="ECO:0000313" key="3">
    <source>
        <dbReference type="Proteomes" id="UP001256400"/>
    </source>
</evidence>
<accession>A0AB38YT89</accession>
<sequence>MKINPVVVSFGVALIITLVFIFILFFIFLKYLGVSDSPSAAFDNLGSWFGGIATLWAAIVAAYLFNDWKEAQRFNIAKDVLIALIKLKSHLDKNYQNARNHLDSYSLENRDPAPSMDYIAKKIKAAKNCLPEKEKHKFDANILLTILYEKIDIYQITCNDILIKDEDRVFNFPNHIFQISKMYEQAHNGNLESIEIFKLLGESSQSRFESEYYNKLINKLKNKAQIQV</sequence>
<evidence type="ECO:0000313" key="2">
    <source>
        <dbReference type="EMBL" id="WND04510.1"/>
    </source>
</evidence>
<dbReference type="AlphaFoldDB" id="A0AB38YT89"/>
<organism evidence="2 3">
    <name type="scientific">Acinetobacter soli</name>
    <dbReference type="NCBI Taxonomy" id="487316"/>
    <lineage>
        <taxon>Bacteria</taxon>
        <taxon>Pseudomonadati</taxon>
        <taxon>Pseudomonadota</taxon>
        <taxon>Gammaproteobacteria</taxon>
        <taxon>Moraxellales</taxon>
        <taxon>Moraxellaceae</taxon>
        <taxon>Acinetobacter</taxon>
    </lineage>
</organism>
<keyword evidence="1" id="KW-1133">Transmembrane helix</keyword>
<evidence type="ECO:0008006" key="4">
    <source>
        <dbReference type="Google" id="ProtNLM"/>
    </source>
</evidence>
<dbReference type="Proteomes" id="UP001256400">
    <property type="component" value="Chromosome"/>
</dbReference>
<name>A0AB38YT89_9GAMM</name>